<reference evidence="1" key="2">
    <citation type="journal article" date="2022" name="Res Sq">
        <title>Comparative Genomics Reveals Insights into the Divergent Evolution of Astigmatic Mites and Household Pest Adaptations.</title>
        <authorList>
            <person name="Xiong Q."/>
            <person name="Wan A.T.-Y."/>
            <person name="Liu X.-Y."/>
            <person name="Fung C.S.-H."/>
            <person name="Xiao X."/>
            <person name="Malainual N."/>
            <person name="Hou J."/>
            <person name="Wang L."/>
            <person name="Wang M."/>
            <person name="Yang K."/>
            <person name="Cui Y."/>
            <person name="Leung E."/>
            <person name="Nong W."/>
            <person name="Shin S.-K."/>
            <person name="Au S."/>
            <person name="Jeong K.Y."/>
            <person name="Chew F.T."/>
            <person name="Hui J."/>
            <person name="Leung T.F."/>
            <person name="Tungtrongchitr A."/>
            <person name="Zhong N."/>
            <person name="Liu Z."/>
            <person name="Tsui S."/>
        </authorList>
    </citation>
    <scope>NUCLEOTIDE SEQUENCE</scope>
    <source>
        <strain evidence="1">Derf</strain>
        <tissue evidence="1">Whole organism</tissue>
    </source>
</reference>
<dbReference type="EMBL" id="ASGP02000003">
    <property type="protein sequence ID" value="KAH9516843.1"/>
    <property type="molecule type" value="Genomic_DNA"/>
</dbReference>
<comment type="caution">
    <text evidence="1">The sequence shown here is derived from an EMBL/GenBank/DDBJ whole genome shotgun (WGS) entry which is preliminary data.</text>
</comment>
<evidence type="ECO:0000313" key="2">
    <source>
        <dbReference type="Proteomes" id="UP000790347"/>
    </source>
</evidence>
<dbReference type="AlphaFoldDB" id="A0A922HZ77"/>
<reference evidence="1" key="1">
    <citation type="submission" date="2013-05" db="EMBL/GenBank/DDBJ databases">
        <authorList>
            <person name="Yim A.K.Y."/>
            <person name="Chan T.F."/>
            <person name="Ji K.M."/>
            <person name="Liu X.Y."/>
            <person name="Zhou J.W."/>
            <person name="Li R.Q."/>
            <person name="Yang K.Y."/>
            <person name="Li J."/>
            <person name="Li M."/>
            <person name="Law P.T.W."/>
            <person name="Wu Y.L."/>
            <person name="Cai Z.L."/>
            <person name="Qin H."/>
            <person name="Bao Y."/>
            <person name="Leung R.K.K."/>
            <person name="Ng P.K.S."/>
            <person name="Zou J."/>
            <person name="Zhong X.J."/>
            <person name="Ran P.X."/>
            <person name="Zhong N.S."/>
            <person name="Liu Z.G."/>
            <person name="Tsui S.K.W."/>
        </authorList>
    </citation>
    <scope>NUCLEOTIDE SEQUENCE</scope>
    <source>
        <strain evidence="1">Derf</strain>
        <tissue evidence="1">Whole organism</tissue>
    </source>
</reference>
<evidence type="ECO:0000313" key="1">
    <source>
        <dbReference type="EMBL" id="KAH9516843.1"/>
    </source>
</evidence>
<dbReference type="Proteomes" id="UP000790347">
    <property type="component" value="Unassembled WGS sequence"/>
</dbReference>
<organism evidence="1 2">
    <name type="scientific">Dermatophagoides farinae</name>
    <name type="common">American house dust mite</name>
    <dbReference type="NCBI Taxonomy" id="6954"/>
    <lineage>
        <taxon>Eukaryota</taxon>
        <taxon>Metazoa</taxon>
        <taxon>Ecdysozoa</taxon>
        <taxon>Arthropoda</taxon>
        <taxon>Chelicerata</taxon>
        <taxon>Arachnida</taxon>
        <taxon>Acari</taxon>
        <taxon>Acariformes</taxon>
        <taxon>Sarcoptiformes</taxon>
        <taxon>Astigmata</taxon>
        <taxon>Psoroptidia</taxon>
        <taxon>Analgoidea</taxon>
        <taxon>Pyroglyphidae</taxon>
        <taxon>Dermatophagoidinae</taxon>
        <taxon>Dermatophagoides</taxon>
    </lineage>
</organism>
<protein>
    <submittedName>
        <fullName evidence="1">Uncharacterized protein</fullName>
    </submittedName>
</protein>
<gene>
    <name evidence="1" type="ORF">DERF_007561</name>
</gene>
<sequence length="187" mass="21906">MIMDDQITLHSIDENTMNQQDYDSIVFDDDDDDDELTKQKLDHSSDMMMMMIPNDDDDDDKQHGQQLMFMNNPQQQRRPNLVHSVSIIVEPAVNVDVDEETNDDDSFNDDELRISPIRISERRKTIAGPISVFEDLYYDQPKKAKEYDDVVQSLITSARLRKEEFARLLEEHDQIVKEIRKAETNLI</sequence>
<proteinExistence type="predicted"/>
<name>A0A922HZ77_DERFA</name>
<keyword evidence="2" id="KW-1185">Reference proteome</keyword>
<accession>A0A922HZ77</accession>